<comment type="caution">
    <text evidence="2">The sequence shown here is derived from an EMBL/GenBank/DDBJ whole genome shotgun (WGS) entry which is preliminary data.</text>
</comment>
<proteinExistence type="predicted"/>
<protein>
    <submittedName>
        <fullName evidence="2">NAD(P)H-binding protein</fullName>
    </submittedName>
</protein>
<dbReference type="Pfam" id="PF13460">
    <property type="entry name" value="NAD_binding_10"/>
    <property type="match status" value="1"/>
</dbReference>
<dbReference type="Proteomes" id="UP001611450">
    <property type="component" value="Unassembled WGS sequence"/>
</dbReference>
<dbReference type="PANTHER" id="PTHR43162">
    <property type="match status" value="1"/>
</dbReference>
<organism evidence="2 3">
    <name type="scientific">Nocardia beijingensis</name>
    <dbReference type="NCBI Taxonomy" id="95162"/>
    <lineage>
        <taxon>Bacteria</taxon>
        <taxon>Bacillati</taxon>
        <taxon>Actinomycetota</taxon>
        <taxon>Actinomycetes</taxon>
        <taxon>Mycobacteriales</taxon>
        <taxon>Nocardiaceae</taxon>
        <taxon>Nocardia</taxon>
    </lineage>
</organism>
<keyword evidence="3" id="KW-1185">Reference proteome</keyword>
<dbReference type="Gene3D" id="3.40.50.720">
    <property type="entry name" value="NAD(P)-binding Rossmann-like Domain"/>
    <property type="match status" value="1"/>
</dbReference>
<evidence type="ECO:0000259" key="1">
    <source>
        <dbReference type="Pfam" id="PF13460"/>
    </source>
</evidence>
<dbReference type="Gene3D" id="3.90.25.10">
    <property type="entry name" value="UDP-galactose 4-epimerase, domain 1"/>
    <property type="match status" value="1"/>
</dbReference>
<evidence type="ECO:0000313" key="2">
    <source>
        <dbReference type="EMBL" id="MFI2321835.1"/>
    </source>
</evidence>
<dbReference type="SUPFAM" id="SSF51735">
    <property type="entry name" value="NAD(P)-binding Rossmann-fold domains"/>
    <property type="match status" value="1"/>
</dbReference>
<dbReference type="PANTHER" id="PTHR43162:SF1">
    <property type="entry name" value="PRESTALK A DIFFERENTIATION PROTEIN A"/>
    <property type="match status" value="1"/>
</dbReference>
<feature type="domain" description="NAD(P)-binding" evidence="1">
    <location>
        <begin position="6"/>
        <end position="178"/>
    </location>
</feature>
<dbReference type="InterPro" id="IPR016040">
    <property type="entry name" value="NAD(P)-bd_dom"/>
</dbReference>
<evidence type="ECO:0000313" key="3">
    <source>
        <dbReference type="Proteomes" id="UP001611450"/>
    </source>
</evidence>
<accession>A0ABW7WG26</accession>
<dbReference type="InterPro" id="IPR051604">
    <property type="entry name" value="Ergot_Alk_Oxidoreductase"/>
</dbReference>
<dbReference type="RefSeq" id="WP_396947540.1">
    <property type="nucleotide sequence ID" value="NZ_JBIRXV010000002.1"/>
</dbReference>
<name>A0ABW7WG26_9NOCA</name>
<dbReference type="InterPro" id="IPR036291">
    <property type="entry name" value="NAD(P)-bd_dom_sf"/>
</dbReference>
<reference evidence="2 3" key="1">
    <citation type="submission" date="2024-10" db="EMBL/GenBank/DDBJ databases">
        <title>The Natural Products Discovery Center: Release of the First 8490 Sequenced Strains for Exploring Actinobacteria Biosynthetic Diversity.</title>
        <authorList>
            <person name="Kalkreuter E."/>
            <person name="Kautsar S.A."/>
            <person name="Yang D."/>
            <person name="Bader C.D."/>
            <person name="Teijaro C.N."/>
            <person name="Fluegel L."/>
            <person name="Davis C.M."/>
            <person name="Simpson J.R."/>
            <person name="Lauterbach L."/>
            <person name="Steele A.D."/>
            <person name="Gui C."/>
            <person name="Meng S."/>
            <person name="Li G."/>
            <person name="Viehrig K."/>
            <person name="Ye F."/>
            <person name="Su P."/>
            <person name="Kiefer A.F."/>
            <person name="Nichols A."/>
            <person name="Cepeda A.J."/>
            <person name="Yan W."/>
            <person name="Fan B."/>
            <person name="Jiang Y."/>
            <person name="Adhikari A."/>
            <person name="Zheng C.-J."/>
            <person name="Schuster L."/>
            <person name="Cowan T.M."/>
            <person name="Smanski M.J."/>
            <person name="Chevrette M.G."/>
            <person name="De Carvalho L.P.S."/>
            <person name="Shen B."/>
        </authorList>
    </citation>
    <scope>NUCLEOTIDE SEQUENCE [LARGE SCALE GENOMIC DNA]</scope>
    <source>
        <strain evidence="2 3">NPDC019626</strain>
    </source>
</reference>
<gene>
    <name evidence="2" type="ORF">ACH47G_15220</name>
</gene>
<dbReference type="EMBL" id="JBIRXV010000002">
    <property type="protein sequence ID" value="MFI2321835.1"/>
    <property type="molecule type" value="Genomic_DNA"/>
</dbReference>
<sequence>MILVTGATGNIGRELVRQLHAQGAAFRALVRDPRRAAELPQPSHHVVADLDEPPTLSAAFAGIDALFLLTPGTGIAPVRHAVEAAAAAGVRRIVHLSSAHVLGDPMPAMGRWHHEREELVRASGIPATFLRPGGFMTNALEWIPTLREGGYVLNPVGLGRHAPIDPADIASVAAAVLTGDGHAGREYTLTGAEVLTVPEQVQILAGTLGRAITVRKVATAEEAVRARFPCGAPDALAEAIVEWFAVMRKDTVGLRTDTVRQLTGRPPRSFADWCARNADAFGVD</sequence>